<evidence type="ECO:0000259" key="5">
    <source>
        <dbReference type="PROSITE" id="PS51379"/>
    </source>
</evidence>
<dbReference type="KEGG" id="pmak:PMPD1_1950"/>
<dbReference type="InterPro" id="IPR017900">
    <property type="entry name" value="4Fe4S_Fe_S_CS"/>
</dbReference>
<gene>
    <name evidence="6" type="ORF">PMPD1_1950</name>
</gene>
<keyword evidence="2" id="KW-0479">Metal-binding</keyword>
<dbReference type="PANTHER" id="PTHR43687:SF1">
    <property type="entry name" value="FERREDOXIN III"/>
    <property type="match status" value="1"/>
</dbReference>
<evidence type="ECO:0000256" key="1">
    <source>
        <dbReference type="ARBA" id="ARBA00022485"/>
    </source>
</evidence>
<accession>A0A6M8UB13</accession>
<proteinExistence type="predicted"/>
<protein>
    <submittedName>
        <fullName evidence="6">Ferredoxin family protein</fullName>
    </submittedName>
</protein>
<organism evidence="6 7">
    <name type="scientific">Paramixta manurensis</name>
    <dbReference type="NCBI Taxonomy" id="2740817"/>
    <lineage>
        <taxon>Bacteria</taxon>
        <taxon>Pseudomonadati</taxon>
        <taxon>Pseudomonadota</taxon>
        <taxon>Gammaproteobacteria</taxon>
        <taxon>Enterobacterales</taxon>
        <taxon>Erwiniaceae</taxon>
        <taxon>Paramixta</taxon>
    </lineage>
</organism>
<feature type="domain" description="4Fe-4S ferredoxin-type" evidence="5">
    <location>
        <begin position="1"/>
        <end position="30"/>
    </location>
</feature>
<evidence type="ECO:0000256" key="2">
    <source>
        <dbReference type="ARBA" id="ARBA00022723"/>
    </source>
</evidence>
<dbReference type="Proteomes" id="UP000505325">
    <property type="component" value="Chromosome"/>
</dbReference>
<dbReference type="AlphaFoldDB" id="A0A6M8UB13"/>
<dbReference type="PROSITE" id="PS51379">
    <property type="entry name" value="4FE4S_FER_2"/>
    <property type="match status" value="2"/>
</dbReference>
<dbReference type="EMBL" id="CP054212">
    <property type="protein sequence ID" value="QKJ86899.1"/>
    <property type="molecule type" value="Genomic_DNA"/>
</dbReference>
<dbReference type="RefSeq" id="WP_173633880.1">
    <property type="nucleotide sequence ID" value="NZ_CP054212.1"/>
</dbReference>
<dbReference type="PROSITE" id="PS00198">
    <property type="entry name" value="4FE4S_FER_1"/>
    <property type="match status" value="2"/>
</dbReference>
<reference evidence="6 7" key="1">
    <citation type="submission" date="2020-06" db="EMBL/GenBank/DDBJ databases">
        <title>Genome sequence of Paramixta manurensis strain PD-1.</title>
        <authorList>
            <person name="Lee C.W."/>
            <person name="Kim J."/>
        </authorList>
    </citation>
    <scope>NUCLEOTIDE SEQUENCE [LARGE SCALE GENOMIC DNA]</scope>
    <source>
        <strain evidence="6 7">PD-1</strain>
    </source>
</reference>
<evidence type="ECO:0000256" key="4">
    <source>
        <dbReference type="ARBA" id="ARBA00023014"/>
    </source>
</evidence>
<feature type="domain" description="4Fe-4S ferredoxin-type" evidence="5">
    <location>
        <begin position="31"/>
        <end position="61"/>
    </location>
</feature>
<evidence type="ECO:0000256" key="3">
    <source>
        <dbReference type="ARBA" id="ARBA00023004"/>
    </source>
</evidence>
<dbReference type="SUPFAM" id="SSF54862">
    <property type="entry name" value="4Fe-4S ferredoxins"/>
    <property type="match status" value="1"/>
</dbReference>
<keyword evidence="3" id="KW-0408">Iron</keyword>
<dbReference type="Gene3D" id="3.30.70.20">
    <property type="match status" value="1"/>
</dbReference>
<dbReference type="PANTHER" id="PTHR43687">
    <property type="entry name" value="ADENYLYLSULFATE REDUCTASE, BETA SUBUNIT"/>
    <property type="match status" value="1"/>
</dbReference>
<name>A0A6M8UB13_9GAMM</name>
<sequence length="117" mass="12896">MIEVISPAQCIACDRCVMVCPANVFDARPGAPPIISRQNDCQTCFLCEIYCPTDALYVAPDAEGPVPVDENEIAVRGYFGDYARHLGWEQGKAGGADRDPTWLIRDLHRRAAGQKQE</sequence>
<evidence type="ECO:0000313" key="6">
    <source>
        <dbReference type="EMBL" id="QKJ86899.1"/>
    </source>
</evidence>
<keyword evidence="7" id="KW-1185">Reference proteome</keyword>
<dbReference type="InterPro" id="IPR050572">
    <property type="entry name" value="Fe-S_Ferredoxin"/>
</dbReference>
<keyword evidence="4" id="KW-0411">Iron-sulfur</keyword>
<dbReference type="GO" id="GO:0046872">
    <property type="term" value="F:metal ion binding"/>
    <property type="evidence" value="ECO:0007669"/>
    <property type="project" value="UniProtKB-KW"/>
</dbReference>
<evidence type="ECO:0000313" key="7">
    <source>
        <dbReference type="Proteomes" id="UP000505325"/>
    </source>
</evidence>
<dbReference type="Pfam" id="PF13187">
    <property type="entry name" value="Fer4_9"/>
    <property type="match status" value="1"/>
</dbReference>
<dbReference type="GO" id="GO:0051539">
    <property type="term" value="F:4 iron, 4 sulfur cluster binding"/>
    <property type="evidence" value="ECO:0007669"/>
    <property type="project" value="UniProtKB-KW"/>
</dbReference>
<keyword evidence="1" id="KW-0004">4Fe-4S</keyword>
<dbReference type="InterPro" id="IPR017896">
    <property type="entry name" value="4Fe4S_Fe-S-bd"/>
</dbReference>